<proteinExistence type="predicted"/>
<sequence>MRRLVWCGNRKEVAAAARINSSIGGALESGSVLARCNAAAEREKDAGGQRETVTAWFGEGCSDAVVISAVVEGSMACAGIDGCLIVVVVVGFVKLELQREKWVMVML</sequence>
<gene>
    <name evidence="1" type="ORF">M0R45_007000</name>
</gene>
<accession>A0AAW1YSW4</accession>
<dbReference type="EMBL" id="JBEDUW010000001">
    <property type="protein sequence ID" value="KAK9951562.1"/>
    <property type="molecule type" value="Genomic_DNA"/>
</dbReference>
<comment type="caution">
    <text evidence="1">The sequence shown here is derived from an EMBL/GenBank/DDBJ whole genome shotgun (WGS) entry which is preliminary data.</text>
</comment>
<protein>
    <submittedName>
        <fullName evidence="1">Uncharacterized protein</fullName>
    </submittedName>
</protein>
<reference evidence="1 2" key="1">
    <citation type="journal article" date="2023" name="G3 (Bethesda)">
        <title>A chromosome-length genome assembly and annotation of blackberry (Rubus argutus, cv. 'Hillquist').</title>
        <authorList>
            <person name="Bruna T."/>
            <person name="Aryal R."/>
            <person name="Dudchenko O."/>
            <person name="Sargent D.J."/>
            <person name="Mead D."/>
            <person name="Buti M."/>
            <person name="Cavallini A."/>
            <person name="Hytonen T."/>
            <person name="Andres J."/>
            <person name="Pham M."/>
            <person name="Weisz D."/>
            <person name="Mascagni F."/>
            <person name="Usai G."/>
            <person name="Natali L."/>
            <person name="Bassil N."/>
            <person name="Fernandez G.E."/>
            <person name="Lomsadze A."/>
            <person name="Armour M."/>
            <person name="Olukolu B."/>
            <person name="Poorten T."/>
            <person name="Britton C."/>
            <person name="Davik J."/>
            <person name="Ashrafi H."/>
            <person name="Aiden E.L."/>
            <person name="Borodovsky M."/>
            <person name="Worthington M."/>
        </authorList>
    </citation>
    <scope>NUCLEOTIDE SEQUENCE [LARGE SCALE GENOMIC DNA]</scope>
    <source>
        <strain evidence="1">PI 553951</strain>
    </source>
</reference>
<evidence type="ECO:0000313" key="1">
    <source>
        <dbReference type="EMBL" id="KAK9951562.1"/>
    </source>
</evidence>
<keyword evidence="2" id="KW-1185">Reference proteome</keyword>
<organism evidence="1 2">
    <name type="scientific">Rubus argutus</name>
    <name type="common">Southern blackberry</name>
    <dbReference type="NCBI Taxonomy" id="59490"/>
    <lineage>
        <taxon>Eukaryota</taxon>
        <taxon>Viridiplantae</taxon>
        <taxon>Streptophyta</taxon>
        <taxon>Embryophyta</taxon>
        <taxon>Tracheophyta</taxon>
        <taxon>Spermatophyta</taxon>
        <taxon>Magnoliopsida</taxon>
        <taxon>eudicotyledons</taxon>
        <taxon>Gunneridae</taxon>
        <taxon>Pentapetalae</taxon>
        <taxon>rosids</taxon>
        <taxon>fabids</taxon>
        <taxon>Rosales</taxon>
        <taxon>Rosaceae</taxon>
        <taxon>Rosoideae</taxon>
        <taxon>Rosoideae incertae sedis</taxon>
        <taxon>Rubus</taxon>
    </lineage>
</organism>
<name>A0AAW1YSW4_RUBAR</name>
<evidence type="ECO:0000313" key="2">
    <source>
        <dbReference type="Proteomes" id="UP001457282"/>
    </source>
</evidence>
<dbReference type="AlphaFoldDB" id="A0AAW1YSW4"/>
<dbReference type="Proteomes" id="UP001457282">
    <property type="component" value="Unassembled WGS sequence"/>
</dbReference>